<reference evidence="3" key="1">
    <citation type="submission" date="2009-07" db="EMBL/GenBank/DDBJ databases">
        <authorList>
            <person name="Weinstock G."/>
            <person name="Sodergren E."/>
            <person name="Clifton S."/>
            <person name="Fulton L."/>
            <person name="Fulton B."/>
            <person name="Courtney L."/>
            <person name="Fronick C."/>
            <person name="Harrison M."/>
            <person name="Strong C."/>
            <person name="Farmer C."/>
            <person name="Delahaunty K."/>
            <person name="Markovic C."/>
            <person name="Hall O."/>
            <person name="Minx P."/>
            <person name="Tomlinson C."/>
            <person name="Mitreva M."/>
            <person name="Nelson J."/>
            <person name="Hou S."/>
            <person name="Wollam A."/>
            <person name="Pepin K.H."/>
            <person name="Johnson M."/>
            <person name="Bhonagiri V."/>
            <person name="Nash W.E."/>
            <person name="Warren W."/>
            <person name="Chinwalla A."/>
            <person name="Mardis E.R."/>
            <person name="Wilson R.K."/>
        </authorList>
    </citation>
    <scope>NUCLEOTIDE SEQUENCE [LARGE SCALE GENOMIC DNA]</scope>
    <source>
        <strain evidence="3">DSM 14469</strain>
    </source>
</reference>
<feature type="transmembrane region" description="Helical" evidence="1">
    <location>
        <begin position="190"/>
        <end position="212"/>
    </location>
</feature>
<evidence type="ECO:0000256" key="1">
    <source>
        <dbReference type="SAM" id="Phobius"/>
    </source>
</evidence>
<dbReference type="Proteomes" id="UP000005561">
    <property type="component" value="Unassembled WGS sequence"/>
</dbReference>
<keyword evidence="1" id="KW-0812">Transmembrane</keyword>
<dbReference type="InterPro" id="IPR025517">
    <property type="entry name" value="DUF4405"/>
</dbReference>
<keyword evidence="1" id="KW-0472">Membrane</keyword>
<evidence type="ECO:0000259" key="2">
    <source>
        <dbReference type="Pfam" id="PF14358"/>
    </source>
</evidence>
<dbReference type="AlphaFoldDB" id="C6LEA6"/>
<proteinExistence type="predicted"/>
<feature type="domain" description="Flavinylation-associated cytochrome" evidence="2">
    <location>
        <begin position="71"/>
        <end position="129"/>
    </location>
</feature>
<gene>
    <name evidence="3" type="ORF">BRYFOR_06955</name>
</gene>
<feature type="transmembrane region" description="Helical" evidence="1">
    <location>
        <begin position="7"/>
        <end position="24"/>
    </location>
</feature>
<dbReference type="RefSeq" id="WP_006861749.1">
    <property type="nucleotide sequence ID" value="NZ_ACCL02000008.1"/>
</dbReference>
<dbReference type="OrthoDB" id="9779183at2"/>
<protein>
    <recommendedName>
        <fullName evidence="2">Flavinylation-associated cytochrome domain-containing protein</fullName>
    </recommendedName>
</protein>
<dbReference type="Pfam" id="PF14358">
    <property type="entry name" value="DUF4405"/>
    <property type="match status" value="1"/>
</dbReference>
<keyword evidence="1" id="KW-1133">Transmembrane helix</keyword>
<dbReference type="EMBL" id="ACCL02000008">
    <property type="protein sequence ID" value="EET60889.1"/>
    <property type="molecule type" value="Genomic_DNA"/>
</dbReference>
<name>C6LEA6_9FIRM</name>
<organism evidence="3 4">
    <name type="scientific">Marvinbryantia formatexigens DSM 14469</name>
    <dbReference type="NCBI Taxonomy" id="478749"/>
    <lineage>
        <taxon>Bacteria</taxon>
        <taxon>Bacillati</taxon>
        <taxon>Bacillota</taxon>
        <taxon>Clostridia</taxon>
        <taxon>Lachnospirales</taxon>
        <taxon>Lachnospiraceae</taxon>
        <taxon>Marvinbryantia</taxon>
    </lineage>
</organism>
<accession>C6LEA6</accession>
<feature type="transmembrane region" description="Helical" evidence="1">
    <location>
        <begin position="30"/>
        <end position="48"/>
    </location>
</feature>
<keyword evidence="4" id="KW-1185">Reference proteome</keyword>
<feature type="transmembrane region" description="Helical" evidence="1">
    <location>
        <begin position="69"/>
        <end position="88"/>
    </location>
</feature>
<evidence type="ECO:0000313" key="3">
    <source>
        <dbReference type="EMBL" id="EET60889.1"/>
    </source>
</evidence>
<dbReference type="STRING" id="168384.SAMN05660368_00424"/>
<feature type="transmembrane region" description="Helical" evidence="1">
    <location>
        <begin position="150"/>
        <end position="170"/>
    </location>
</feature>
<evidence type="ECO:0000313" key="4">
    <source>
        <dbReference type="Proteomes" id="UP000005561"/>
    </source>
</evidence>
<feature type="transmembrane region" description="Helical" evidence="1">
    <location>
        <begin position="108"/>
        <end position="129"/>
    </location>
</feature>
<sequence>MKKRIKMLVDLLMTVCLLMLMAYQVTGETLHEWIGAGMLVMFLLHNLMNRRWYGHLLKGRYTLLRILQTGINIAVLVSMLVLGYSGIVMSRHVFSFLPINGGMALARVLHLAGSYWGFVLMSLHLGFHWGMVVSMFRKVCGESKSVFRIWLLRLIAVLISGYGAICFYQADILSYMLLRVEFAFLDYMKSPAVIFAEYLSMMGFWVFIAYYASKILRELSVSKHKHKEMKK</sequence>
<dbReference type="eggNOG" id="ENOG502ZTJV">
    <property type="taxonomic scope" value="Bacteria"/>
</dbReference>
<comment type="caution">
    <text evidence="3">The sequence shown here is derived from an EMBL/GenBank/DDBJ whole genome shotgun (WGS) entry which is preliminary data.</text>
</comment>